<organism evidence="2">
    <name type="scientific">uncultured Acetothermia bacterium</name>
    <dbReference type="NCBI Taxonomy" id="236499"/>
    <lineage>
        <taxon>Bacteria</taxon>
        <taxon>Candidatus Bipolaricaulota</taxon>
        <taxon>environmental samples</taxon>
    </lineage>
</organism>
<keyword evidence="1" id="KW-0472">Membrane</keyword>
<evidence type="ECO:0000313" key="2">
    <source>
        <dbReference type="EMBL" id="BAL54819.1"/>
    </source>
</evidence>
<gene>
    <name evidence="2" type="ORF">HGMM_F21A08C02</name>
</gene>
<dbReference type="InterPro" id="IPR006747">
    <property type="entry name" value="DUF599"/>
</dbReference>
<dbReference type="EMBL" id="AP011701">
    <property type="protein sequence ID" value="BAL54819.1"/>
    <property type="molecule type" value="Genomic_DNA"/>
</dbReference>
<sequence length="212" mass="24074">MQALTPQTVMALVTFFGCFYGYHFVYFYLSRRRAHATRKGRMRQAVAGALMQSIEEGDHLLVVHQLRNIIMSVTFLASASVLLLGFIISFSGVWEAIVELPQLPSRGLRPQDYPIWTIIFTLGVSFFSFLVALRYFNLLSVLISAPPKALHEMEGTEPSQYLTDLFMRGSDAYTLGRRGFIYSVVAAVWFLNIWVFIAVTIIVTAWVAIFDR</sequence>
<keyword evidence="1" id="KW-0812">Transmembrane</keyword>
<feature type="transmembrane region" description="Helical" evidence="1">
    <location>
        <begin position="113"/>
        <end position="133"/>
    </location>
</feature>
<name>H5SF83_9BACT</name>
<evidence type="ECO:0000256" key="1">
    <source>
        <dbReference type="SAM" id="Phobius"/>
    </source>
</evidence>
<accession>H5SF83</accession>
<keyword evidence="1" id="KW-1133">Transmembrane helix</keyword>
<feature type="transmembrane region" description="Helical" evidence="1">
    <location>
        <begin position="180"/>
        <end position="209"/>
    </location>
</feature>
<proteinExistence type="predicted"/>
<dbReference type="Pfam" id="PF04654">
    <property type="entry name" value="DUF599"/>
    <property type="match status" value="1"/>
</dbReference>
<protein>
    <submittedName>
        <fullName evidence="2">Hypothetical conserved protein</fullName>
    </submittedName>
</protein>
<feature type="transmembrane region" description="Helical" evidence="1">
    <location>
        <begin position="69"/>
        <end position="93"/>
    </location>
</feature>
<reference evidence="2" key="1">
    <citation type="journal article" date="2005" name="Environ. Microbiol.">
        <title>Genetic and functional properties of uncultivated thermophilic crenarchaeotes from a subsurface gold mine as revealed by analysis of genome fragments.</title>
        <authorList>
            <person name="Nunoura T."/>
            <person name="Hirayama H."/>
            <person name="Takami H."/>
            <person name="Oida H."/>
            <person name="Nishi S."/>
            <person name="Shimamura S."/>
            <person name="Suzuki Y."/>
            <person name="Inagaki F."/>
            <person name="Takai K."/>
            <person name="Nealson K.H."/>
            <person name="Horikoshi K."/>
        </authorList>
    </citation>
    <scope>NUCLEOTIDE SEQUENCE</scope>
</reference>
<reference evidence="2" key="2">
    <citation type="journal article" date="2012" name="PLoS ONE">
        <title>A Deeply Branching Thermophilic Bacterium with an Ancient Acetyl-CoA Pathway Dominates a Subsurface Ecosystem.</title>
        <authorList>
            <person name="Takami H."/>
            <person name="Noguchi H."/>
            <person name="Takaki Y."/>
            <person name="Uchiyama I."/>
            <person name="Toyoda A."/>
            <person name="Nishi S."/>
            <person name="Chee G.-J."/>
            <person name="Arai W."/>
            <person name="Nunoura T."/>
            <person name="Itoh T."/>
            <person name="Hattori M."/>
            <person name="Takai K."/>
        </authorList>
    </citation>
    <scope>NUCLEOTIDE SEQUENCE</scope>
</reference>
<feature type="transmembrane region" description="Helical" evidence="1">
    <location>
        <begin position="6"/>
        <end position="29"/>
    </location>
</feature>
<dbReference type="AlphaFoldDB" id="H5SF83"/>